<organism evidence="2 3">
    <name type="scientific">Niastella yeongjuensis</name>
    <dbReference type="NCBI Taxonomy" id="354355"/>
    <lineage>
        <taxon>Bacteria</taxon>
        <taxon>Pseudomonadati</taxon>
        <taxon>Bacteroidota</taxon>
        <taxon>Chitinophagia</taxon>
        <taxon>Chitinophagales</taxon>
        <taxon>Chitinophagaceae</taxon>
        <taxon>Niastella</taxon>
    </lineage>
</organism>
<dbReference type="Proteomes" id="UP000192610">
    <property type="component" value="Unassembled WGS sequence"/>
</dbReference>
<dbReference type="InterPro" id="IPR014756">
    <property type="entry name" value="Ig_E-set"/>
</dbReference>
<dbReference type="InterPro" id="IPR004193">
    <property type="entry name" value="Glyco_hydro_13_N"/>
</dbReference>
<dbReference type="Pfam" id="PF02922">
    <property type="entry name" value="CBM_48"/>
    <property type="match status" value="1"/>
</dbReference>
<comment type="caution">
    <text evidence="2">The sequence shown here is derived from an EMBL/GenBank/DDBJ whole genome shotgun (WGS) entry which is preliminary data.</text>
</comment>
<evidence type="ECO:0000313" key="2">
    <source>
        <dbReference type="EMBL" id="OQP46963.1"/>
    </source>
</evidence>
<dbReference type="GO" id="GO:0005975">
    <property type="term" value="P:carbohydrate metabolic process"/>
    <property type="evidence" value="ECO:0007669"/>
    <property type="project" value="InterPro"/>
</dbReference>
<proteinExistence type="predicted"/>
<feature type="domain" description="Glycoside hydrolase family 13 N-terminal" evidence="1">
    <location>
        <begin position="19"/>
        <end position="77"/>
    </location>
</feature>
<dbReference type="AlphaFoldDB" id="A0A1V9ELE5"/>
<dbReference type="GO" id="GO:0004553">
    <property type="term" value="F:hydrolase activity, hydrolyzing O-glycosyl compounds"/>
    <property type="evidence" value="ECO:0007669"/>
    <property type="project" value="InterPro"/>
</dbReference>
<evidence type="ECO:0000313" key="3">
    <source>
        <dbReference type="Proteomes" id="UP000192610"/>
    </source>
</evidence>
<reference evidence="3" key="1">
    <citation type="submission" date="2016-04" db="EMBL/GenBank/DDBJ databases">
        <authorList>
            <person name="Chen L."/>
            <person name="Zhuang W."/>
            <person name="Wang G."/>
        </authorList>
    </citation>
    <scope>NUCLEOTIDE SEQUENCE [LARGE SCALE GENOMIC DNA]</scope>
    <source>
        <strain evidence="3">17621</strain>
    </source>
</reference>
<accession>A0A1V9ELE5</accession>
<dbReference type="SUPFAM" id="SSF81296">
    <property type="entry name" value="E set domains"/>
    <property type="match status" value="1"/>
</dbReference>
<evidence type="ECO:0000259" key="1">
    <source>
        <dbReference type="Pfam" id="PF02922"/>
    </source>
</evidence>
<dbReference type="InterPro" id="IPR013783">
    <property type="entry name" value="Ig-like_fold"/>
</dbReference>
<dbReference type="OrthoDB" id="5451596at2"/>
<sequence>MKEGTMKHHQSPYVNKRKKCIEFHIMNSCANRISLAGDFNNWAQDQLTLHPTKNGFWTIEIPMLPRGKYHYKFFIDERMWAEDIENQFREPDGVTGWNSVLEV</sequence>
<keyword evidence="3" id="KW-1185">Reference proteome</keyword>
<dbReference type="EMBL" id="LVXG01000023">
    <property type="protein sequence ID" value="OQP46963.1"/>
    <property type="molecule type" value="Genomic_DNA"/>
</dbReference>
<gene>
    <name evidence="2" type="ORF">A4H97_05430</name>
</gene>
<dbReference type="STRING" id="354355.SAMN05660816_01110"/>
<name>A0A1V9ELE5_9BACT</name>
<protein>
    <recommendedName>
        <fullName evidence="1">Glycoside hydrolase family 13 N-terminal domain-containing protein</fullName>
    </recommendedName>
</protein>
<dbReference type="Gene3D" id="2.60.40.10">
    <property type="entry name" value="Immunoglobulins"/>
    <property type="match status" value="1"/>
</dbReference>